<comment type="caution">
    <text evidence="1">The sequence shown here is derived from an EMBL/GenBank/DDBJ whole genome shotgun (WGS) entry which is preliminary data.</text>
</comment>
<dbReference type="EMBL" id="JAHYIQ010000001">
    <property type="protein sequence ID" value="KAK1136736.1"/>
    <property type="molecule type" value="Genomic_DNA"/>
</dbReference>
<keyword evidence="2" id="KW-1185">Reference proteome</keyword>
<name>A0AA40GF65_9HYME</name>
<evidence type="ECO:0000313" key="1">
    <source>
        <dbReference type="EMBL" id="KAK1136736.1"/>
    </source>
</evidence>
<dbReference type="Proteomes" id="UP001177670">
    <property type="component" value="Unassembled WGS sequence"/>
</dbReference>
<sequence length="114" mass="12802">MTSPIHTTVVRRYIYTAEEEGQDREVWRRVRNKKSKLTFQGGQTFLSQATGSILTLLPSFLLYDGKGPRVRVAERPGAGREMPKETVEEKVAVAKGSSRRQCCEKKGSIQCPSD</sequence>
<evidence type="ECO:0000313" key="2">
    <source>
        <dbReference type="Proteomes" id="UP001177670"/>
    </source>
</evidence>
<protein>
    <submittedName>
        <fullName evidence="1">Uncharacterized protein</fullName>
    </submittedName>
</protein>
<organism evidence="1 2">
    <name type="scientific">Melipona bicolor</name>
    <dbReference type="NCBI Taxonomy" id="60889"/>
    <lineage>
        <taxon>Eukaryota</taxon>
        <taxon>Metazoa</taxon>
        <taxon>Ecdysozoa</taxon>
        <taxon>Arthropoda</taxon>
        <taxon>Hexapoda</taxon>
        <taxon>Insecta</taxon>
        <taxon>Pterygota</taxon>
        <taxon>Neoptera</taxon>
        <taxon>Endopterygota</taxon>
        <taxon>Hymenoptera</taxon>
        <taxon>Apocrita</taxon>
        <taxon>Aculeata</taxon>
        <taxon>Apoidea</taxon>
        <taxon>Anthophila</taxon>
        <taxon>Apidae</taxon>
        <taxon>Melipona</taxon>
    </lineage>
</organism>
<dbReference type="AlphaFoldDB" id="A0AA40GF65"/>
<accession>A0AA40GF65</accession>
<proteinExistence type="predicted"/>
<reference evidence="1" key="1">
    <citation type="submission" date="2021-10" db="EMBL/GenBank/DDBJ databases">
        <title>Melipona bicolor Genome sequencing and assembly.</title>
        <authorList>
            <person name="Araujo N.S."/>
            <person name="Arias M.C."/>
        </authorList>
    </citation>
    <scope>NUCLEOTIDE SEQUENCE</scope>
    <source>
        <strain evidence="1">USP_2M_L1-L4_2017</strain>
        <tissue evidence="1">Whole body</tissue>
    </source>
</reference>
<gene>
    <name evidence="1" type="ORF">K0M31_001275</name>
</gene>